<dbReference type="InterPro" id="IPR032823">
    <property type="entry name" value="BCA_ABC_TP_C"/>
</dbReference>
<feature type="domain" description="ABC transporter" evidence="4">
    <location>
        <begin position="2"/>
        <end position="235"/>
    </location>
</feature>
<evidence type="ECO:0000313" key="6">
    <source>
        <dbReference type="Proteomes" id="UP000199545"/>
    </source>
</evidence>
<dbReference type="SMART" id="SM00382">
    <property type="entry name" value="AAA"/>
    <property type="match status" value="1"/>
</dbReference>
<dbReference type="STRING" id="46223.SAMN05421852_11275"/>
<keyword evidence="2" id="KW-0547">Nucleotide-binding</keyword>
<dbReference type="GO" id="GO:1903805">
    <property type="term" value="P:L-valine import across plasma membrane"/>
    <property type="evidence" value="ECO:0007669"/>
    <property type="project" value="TreeGrafter"/>
</dbReference>
<dbReference type="OrthoDB" id="9805514at2"/>
<sequence>MFSVKNVVKRFGGLIAVDHVSFEIQKGGIFGIIGPNGAGKTTLFNLIMGNLALDEGEIRFHDQIISGKKTHEIAALGIGRTFQMVKPFGGLTVEQNVLMGALPKHNTFQEARKVARQIMDLLELTPYQDEIAQTLPVGLKKKLELARALATQPQLLFLDEVMGGLHPREVQDMIEVIRYLNREQNMTICMIEHVMSAVMALCDRILVLQQGRKLAEGTVEEVTRNPEVIQAYLGGEFKDVTLA</sequence>
<dbReference type="Pfam" id="PF00005">
    <property type="entry name" value="ABC_tran"/>
    <property type="match status" value="1"/>
</dbReference>
<dbReference type="SUPFAM" id="SSF52540">
    <property type="entry name" value="P-loop containing nucleoside triphosphate hydrolases"/>
    <property type="match status" value="1"/>
</dbReference>
<reference evidence="5 6" key="1">
    <citation type="submission" date="2016-10" db="EMBL/GenBank/DDBJ databases">
        <authorList>
            <person name="de Groot N.N."/>
        </authorList>
    </citation>
    <scope>NUCLEOTIDE SEQUENCE [LARGE SCALE GENOMIC DNA]</scope>
    <source>
        <strain evidence="5 6">DSM 44778</strain>
    </source>
</reference>
<evidence type="ECO:0000256" key="1">
    <source>
        <dbReference type="ARBA" id="ARBA00022448"/>
    </source>
</evidence>
<dbReference type="Gene3D" id="3.40.50.300">
    <property type="entry name" value="P-loop containing nucleotide triphosphate hydrolases"/>
    <property type="match status" value="1"/>
</dbReference>
<dbReference type="InterPro" id="IPR051120">
    <property type="entry name" value="ABC_AA/LPS_Transport"/>
</dbReference>
<dbReference type="PANTHER" id="PTHR45772:SF7">
    <property type="entry name" value="AMINO ACID ABC TRANSPORTER ATP-BINDING PROTEIN"/>
    <property type="match status" value="1"/>
</dbReference>
<dbReference type="InterPro" id="IPR003439">
    <property type="entry name" value="ABC_transporter-like_ATP-bd"/>
</dbReference>
<evidence type="ECO:0000256" key="2">
    <source>
        <dbReference type="ARBA" id="ARBA00022741"/>
    </source>
</evidence>
<dbReference type="Proteomes" id="UP000199545">
    <property type="component" value="Unassembled WGS sequence"/>
</dbReference>
<dbReference type="CDD" id="cd03219">
    <property type="entry name" value="ABC_Mj1267_LivG_branched"/>
    <property type="match status" value="1"/>
</dbReference>
<name>A0A1I3S8V7_9BACL</name>
<dbReference type="GO" id="GO:0015192">
    <property type="term" value="F:L-phenylalanine transmembrane transporter activity"/>
    <property type="evidence" value="ECO:0007669"/>
    <property type="project" value="TreeGrafter"/>
</dbReference>
<evidence type="ECO:0000259" key="4">
    <source>
        <dbReference type="PROSITE" id="PS50893"/>
    </source>
</evidence>
<keyword evidence="3 5" id="KW-0067">ATP-binding</keyword>
<protein>
    <submittedName>
        <fullName evidence="5">Branched-chain amino acid transport system ATP-binding protein</fullName>
    </submittedName>
</protein>
<dbReference type="GO" id="GO:0015188">
    <property type="term" value="F:L-isoleucine transmembrane transporter activity"/>
    <property type="evidence" value="ECO:0007669"/>
    <property type="project" value="TreeGrafter"/>
</dbReference>
<dbReference type="GO" id="GO:0005304">
    <property type="term" value="F:L-valine transmembrane transporter activity"/>
    <property type="evidence" value="ECO:0007669"/>
    <property type="project" value="TreeGrafter"/>
</dbReference>
<accession>A0A1I3S8V7</accession>
<evidence type="ECO:0000256" key="3">
    <source>
        <dbReference type="ARBA" id="ARBA00022840"/>
    </source>
</evidence>
<dbReference type="InterPro" id="IPR003593">
    <property type="entry name" value="AAA+_ATPase"/>
</dbReference>
<dbReference type="GO" id="GO:0042941">
    <property type="term" value="P:D-alanine transmembrane transport"/>
    <property type="evidence" value="ECO:0007669"/>
    <property type="project" value="TreeGrafter"/>
</dbReference>
<dbReference type="GO" id="GO:0015808">
    <property type="term" value="P:L-alanine transport"/>
    <property type="evidence" value="ECO:0007669"/>
    <property type="project" value="TreeGrafter"/>
</dbReference>
<gene>
    <name evidence="5" type="ORF">SAMN05421852_11275</name>
</gene>
<keyword evidence="1" id="KW-0813">Transport</keyword>
<dbReference type="GO" id="GO:0005524">
    <property type="term" value="F:ATP binding"/>
    <property type="evidence" value="ECO:0007669"/>
    <property type="project" value="UniProtKB-KW"/>
</dbReference>
<evidence type="ECO:0000313" key="5">
    <source>
        <dbReference type="EMBL" id="SFJ55224.1"/>
    </source>
</evidence>
<organism evidence="5 6">
    <name type="scientific">Thermoflavimicrobium dichotomicum</name>
    <dbReference type="NCBI Taxonomy" id="46223"/>
    <lineage>
        <taxon>Bacteria</taxon>
        <taxon>Bacillati</taxon>
        <taxon>Bacillota</taxon>
        <taxon>Bacilli</taxon>
        <taxon>Bacillales</taxon>
        <taxon>Thermoactinomycetaceae</taxon>
        <taxon>Thermoflavimicrobium</taxon>
    </lineage>
</organism>
<keyword evidence="6" id="KW-1185">Reference proteome</keyword>
<dbReference type="RefSeq" id="WP_093230692.1">
    <property type="nucleotide sequence ID" value="NZ_FORR01000012.1"/>
</dbReference>
<dbReference type="PANTHER" id="PTHR45772">
    <property type="entry name" value="CONSERVED COMPONENT OF ABC TRANSPORTER FOR NATURAL AMINO ACIDS-RELATED"/>
    <property type="match status" value="1"/>
</dbReference>
<dbReference type="EMBL" id="FORR01000012">
    <property type="protein sequence ID" value="SFJ55224.1"/>
    <property type="molecule type" value="Genomic_DNA"/>
</dbReference>
<dbReference type="GO" id="GO:0005886">
    <property type="term" value="C:plasma membrane"/>
    <property type="evidence" value="ECO:0007669"/>
    <property type="project" value="TreeGrafter"/>
</dbReference>
<dbReference type="PROSITE" id="PS50893">
    <property type="entry name" value="ABC_TRANSPORTER_2"/>
    <property type="match status" value="1"/>
</dbReference>
<dbReference type="InterPro" id="IPR027417">
    <property type="entry name" value="P-loop_NTPase"/>
</dbReference>
<dbReference type="GO" id="GO:1903806">
    <property type="term" value="P:L-isoleucine import across plasma membrane"/>
    <property type="evidence" value="ECO:0007669"/>
    <property type="project" value="TreeGrafter"/>
</dbReference>
<dbReference type="Pfam" id="PF12399">
    <property type="entry name" value="BCA_ABC_TP_C"/>
    <property type="match status" value="1"/>
</dbReference>
<dbReference type="AlphaFoldDB" id="A0A1I3S8V7"/>
<proteinExistence type="predicted"/>
<dbReference type="GO" id="GO:0016887">
    <property type="term" value="F:ATP hydrolysis activity"/>
    <property type="evidence" value="ECO:0007669"/>
    <property type="project" value="InterPro"/>
</dbReference>